<dbReference type="Gene3D" id="1.10.246.130">
    <property type="match status" value="1"/>
</dbReference>
<dbReference type="GO" id="GO:0103068">
    <property type="term" value="F:leukotriene C4 gamma-glutamyl transferase activity"/>
    <property type="evidence" value="ECO:0007669"/>
    <property type="project" value="UniProtKB-EC"/>
</dbReference>
<dbReference type="EMBL" id="JAPDNT010000006">
    <property type="protein sequence ID" value="MCW3475057.1"/>
    <property type="molecule type" value="Genomic_DNA"/>
</dbReference>
<dbReference type="PANTHER" id="PTHR43881">
    <property type="entry name" value="GAMMA-GLUTAMYLTRANSPEPTIDASE (AFU_ORTHOLOGUE AFUA_4G13580)"/>
    <property type="match status" value="1"/>
</dbReference>
<dbReference type="EC" id="2.3.2.2" evidence="2"/>
<organism evidence="2 3">
    <name type="scientific">Limobrevibacterium gyesilva</name>
    <dbReference type="NCBI Taxonomy" id="2991712"/>
    <lineage>
        <taxon>Bacteria</taxon>
        <taxon>Pseudomonadati</taxon>
        <taxon>Pseudomonadota</taxon>
        <taxon>Alphaproteobacteria</taxon>
        <taxon>Acetobacterales</taxon>
        <taxon>Acetobacteraceae</taxon>
        <taxon>Limobrevibacterium</taxon>
    </lineage>
</organism>
<keyword evidence="2" id="KW-0012">Acyltransferase</keyword>
<protein>
    <submittedName>
        <fullName evidence="2">Gamma-glutamyltransferase</fullName>
        <ecNumber evidence="2">2.3.2.2</ecNumber>
    </submittedName>
</protein>
<dbReference type="PANTHER" id="PTHR43881:SF5">
    <property type="entry name" value="GAMMA-GLUTAMYLTRANSPEPTIDASE"/>
    <property type="match status" value="1"/>
</dbReference>
<evidence type="ECO:0000256" key="1">
    <source>
        <dbReference type="SAM" id="MobiDB-lite"/>
    </source>
</evidence>
<evidence type="ECO:0000313" key="2">
    <source>
        <dbReference type="EMBL" id="MCW3475057.1"/>
    </source>
</evidence>
<keyword evidence="2" id="KW-0808">Transferase</keyword>
<dbReference type="Gene3D" id="3.60.20.40">
    <property type="match status" value="1"/>
</dbReference>
<evidence type="ECO:0000313" key="3">
    <source>
        <dbReference type="Proteomes" id="UP001165679"/>
    </source>
</evidence>
<dbReference type="Pfam" id="PF01019">
    <property type="entry name" value="G_glu_transpept"/>
    <property type="match status" value="1"/>
</dbReference>
<dbReference type="AlphaFoldDB" id="A0AA41YMI1"/>
<dbReference type="InterPro" id="IPR043137">
    <property type="entry name" value="GGT_ssub_C"/>
</dbReference>
<reference evidence="2" key="1">
    <citation type="submission" date="2022-09" db="EMBL/GenBank/DDBJ databases">
        <title>Rhodovastum sp. nov. RN2-1 isolated from soil in Seongnam, South Korea.</title>
        <authorList>
            <person name="Le N.T."/>
        </authorList>
    </citation>
    <scope>NUCLEOTIDE SEQUENCE</scope>
    <source>
        <strain evidence="2">RN2-1</strain>
    </source>
</reference>
<dbReference type="InterPro" id="IPR029055">
    <property type="entry name" value="Ntn_hydrolases_N"/>
</dbReference>
<sequence>MDGKRPTIASVHGMVAAAHPLAAQAGARLLAQGGNAFDAAAATCAALNVVEPYMSGLAGMGMATCYIATEQRIRTLDYITRVPSQFPAGRFKHRDEMYRGPFAAGTPGNLAGWCELVRAHGRKSLAEVFAPAIALARDGFPLVEFNTSGINQSAAALKDFPFFDTWNRNYTGGAGSVVQGQLLRQPDLARTYTAIASDGPGHLYGGALGRAMIEHMQTLGGCLTMADLEAVQPVWLDPLSVTYRDLTVHSLPPPCEAFQYLLTLRILDGFDLAALEPNGVEHLDIVWRAIRIAAGERIANNNPDPQLLARLLSDAHVATLRDRVRDGVPVEGPTEQWIAPAPPNPDKEHTTSLSVADREGNVVCITQSLGALFGCGVVIPGTGVCMNNFLYWGEVDTRGTNPLLPGGALALPTAPSIATRDGKPVLALGTPGSYGICQTQPQALVQYVDFKLRLQDAIEAPRARLWDGTLVQPEGRIAADTLAALRQRGHGVETAPPWTMTVGGMQAIAIDPATGAMTGAADPRRDGYVATP</sequence>
<comment type="caution">
    <text evidence="2">The sequence shown here is derived from an EMBL/GenBank/DDBJ whole genome shotgun (WGS) entry which is preliminary data.</text>
</comment>
<dbReference type="Proteomes" id="UP001165679">
    <property type="component" value="Unassembled WGS sequence"/>
</dbReference>
<accession>A0AA41YMI1</accession>
<feature type="region of interest" description="Disordered" evidence="1">
    <location>
        <begin position="331"/>
        <end position="351"/>
    </location>
</feature>
<name>A0AA41YMI1_9PROT</name>
<dbReference type="InterPro" id="IPR043138">
    <property type="entry name" value="GGT_lsub"/>
</dbReference>
<keyword evidence="3" id="KW-1185">Reference proteome</keyword>
<dbReference type="PRINTS" id="PR01210">
    <property type="entry name" value="GGTRANSPTASE"/>
</dbReference>
<dbReference type="InterPro" id="IPR052896">
    <property type="entry name" value="GGT-like_enzyme"/>
</dbReference>
<dbReference type="SUPFAM" id="SSF56235">
    <property type="entry name" value="N-terminal nucleophile aminohydrolases (Ntn hydrolases)"/>
    <property type="match status" value="1"/>
</dbReference>
<gene>
    <name evidence="2" type="ORF">OL599_10790</name>
</gene>
<reference evidence="2" key="2">
    <citation type="submission" date="2022-10" db="EMBL/GenBank/DDBJ databases">
        <authorList>
            <person name="Trinh H.N."/>
        </authorList>
    </citation>
    <scope>NUCLEOTIDE SEQUENCE</scope>
    <source>
        <strain evidence="2">RN2-1</strain>
    </source>
</reference>
<proteinExistence type="predicted"/>